<evidence type="ECO:0000313" key="3">
    <source>
        <dbReference type="Proteomes" id="UP000315700"/>
    </source>
</evidence>
<dbReference type="InterPro" id="IPR006626">
    <property type="entry name" value="PbH1"/>
</dbReference>
<evidence type="ECO:0000259" key="1">
    <source>
        <dbReference type="Pfam" id="PF05048"/>
    </source>
</evidence>
<dbReference type="AlphaFoldDB" id="A0A517S896"/>
<keyword evidence="2" id="KW-0456">Lyase</keyword>
<proteinExistence type="predicted"/>
<dbReference type="InParanoid" id="A0A517S896"/>
<dbReference type="KEGG" id="ccos:Pan44_03550"/>
<feature type="domain" description="Periplasmic copper-binding protein NosD beta helix" evidence="1">
    <location>
        <begin position="262"/>
        <end position="427"/>
    </location>
</feature>
<dbReference type="InterPro" id="IPR007742">
    <property type="entry name" value="NosD_dom"/>
</dbReference>
<dbReference type="RefSeq" id="WP_145026638.1">
    <property type="nucleotide sequence ID" value="NZ_CP036271.1"/>
</dbReference>
<accession>A0A517S896</accession>
<dbReference type="GO" id="GO:0016829">
    <property type="term" value="F:lyase activity"/>
    <property type="evidence" value="ECO:0007669"/>
    <property type="project" value="UniProtKB-KW"/>
</dbReference>
<keyword evidence="3" id="KW-1185">Reference proteome</keyword>
<dbReference type="SUPFAM" id="SSF51126">
    <property type="entry name" value="Pectin lyase-like"/>
    <property type="match status" value="2"/>
</dbReference>
<dbReference type="Pfam" id="PF05048">
    <property type="entry name" value="NosD"/>
    <property type="match status" value="1"/>
</dbReference>
<dbReference type="Gene3D" id="2.160.20.10">
    <property type="entry name" value="Single-stranded right-handed beta-helix, Pectin lyase-like"/>
    <property type="match status" value="1"/>
</dbReference>
<sequence>MIRSAAVLLSGLVLLGWAFPNDRLAAQEGRRGGEGRLSRLGIVGDGMVDESDSLQKAIDSGLGSLAFPKGVFRLSKTVVIDLDKVGFTSITGDGTARFVMAGPGPAFRFVGTHKGSAAPKDFTPDVWDRQRAPQVVGIEIVGEHPEAVGIEADGVMQLTLSRVVVRKALHAVHLVNRNRNVLIDACHFYENSGVGVFYDNVNLHQSNIVGCHISYNQGGGIVCRGGDVRNIHIGTCDIESNHGKDGPPTANVLIDSTGGRSGIAEVAITGCTIQHNSESPDSANIRIIGKSGAAEREGYITITGNVLSDVMTNVHLKDTRGVTLSANTFWLGYDRDLLLENCVGVVATGNSFDRNPRTIKGKPGTAKGGVILQECADCILQSAHINGAHGQAAGLVVENCARINISDCVITDCDGAGIVLKETSTSRIDGCIIRDGRSKDGDTTAISVSGGLGNRVSDNLTEGRMLIDPRSAKVN</sequence>
<dbReference type="EMBL" id="CP036271">
    <property type="protein sequence ID" value="QDT52345.1"/>
    <property type="molecule type" value="Genomic_DNA"/>
</dbReference>
<dbReference type="InterPro" id="IPR012334">
    <property type="entry name" value="Pectin_lyas_fold"/>
</dbReference>
<evidence type="ECO:0000313" key="2">
    <source>
        <dbReference type="EMBL" id="QDT52345.1"/>
    </source>
</evidence>
<organism evidence="2 3">
    <name type="scientific">Caulifigura coniformis</name>
    <dbReference type="NCBI Taxonomy" id="2527983"/>
    <lineage>
        <taxon>Bacteria</taxon>
        <taxon>Pseudomonadati</taxon>
        <taxon>Planctomycetota</taxon>
        <taxon>Planctomycetia</taxon>
        <taxon>Planctomycetales</taxon>
        <taxon>Planctomycetaceae</taxon>
        <taxon>Caulifigura</taxon>
    </lineage>
</organism>
<protein>
    <submittedName>
        <fullName evidence="2">Pectate lyase superfamily protein</fullName>
    </submittedName>
</protein>
<dbReference type="SMART" id="SM00710">
    <property type="entry name" value="PbH1"/>
    <property type="match status" value="7"/>
</dbReference>
<dbReference type="Proteomes" id="UP000315700">
    <property type="component" value="Chromosome"/>
</dbReference>
<dbReference type="OrthoDB" id="248604at2"/>
<name>A0A517S896_9PLAN</name>
<gene>
    <name evidence="2" type="ORF">Pan44_03550</name>
</gene>
<dbReference type="InterPro" id="IPR011050">
    <property type="entry name" value="Pectin_lyase_fold/virulence"/>
</dbReference>
<reference evidence="2 3" key="1">
    <citation type="submission" date="2019-02" db="EMBL/GenBank/DDBJ databases">
        <title>Deep-cultivation of Planctomycetes and their phenomic and genomic characterization uncovers novel biology.</title>
        <authorList>
            <person name="Wiegand S."/>
            <person name="Jogler M."/>
            <person name="Boedeker C."/>
            <person name="Pinto D."/>
            <person name="Vollmers J."/>
            <person name="Rivas-Marin E."/>
            <person name="Kohn T."/>
            <person name="Peeters S.H."/>
            <person name="Heuer A."/>
            <person name="Rast P."/>
            <person name="Oberbeckmann S."/>
            <person name="Bunk B."/>
            <person name="Jeske O."/>
            <person name="Meyerdierks A."/>
            <person name="Storesund J.E."/>
            <person name="Kallscheuer N."/>
            <person name="Luecker S."/>
            <person name="Lage O.M."/>
            <person name="Pohl T."/>
            <person name="Merkel B.J."/>
            <person name="Hornburger P."/>
            <person name="Mueller R.-W."/>
            <person name="Bruemmer F."/>
            <person name="Labrenz M."/>
            <person name="Spormann A.M."/>
            <person name="Op den Camp H."/>
            <person name="Overmann J."/>
            <person name="Amann R."/>
            <person name="Jetten M.S.M."/>
            <person name="Mascher T."/>
            <person name="Medema M.H."/>
            <person name="Devos D.P."/>
            <person name="Kaster A.-K."/>
            <person name="Ovreas L."/>
            <person name="Rohde M."/>
            <person name="Galperin M.Y."/>
            <person name="Jogler C."/>
        </authorList>
    </citation>
    <scope>NUCLEOTIDE SEQUENCE [LARGE SCALE GENOMIC DNA]</scope>
    <source>
        <strain evidence="2 3">Pan44</strain>
    </source>
</reference>